<dbReference type="InterPro" id="IPR010035">
    <property type="entry name" value="Thi_S"/>
</dbReference>
<dbReference type="CDD" id="cd00565">
    <property type="entry name" value="Ubl_ThiS"/>
    <property type="match status" value="1"/>
</dbReference>
<dbReference type="PANTHER" id="PTHR34472:SF1">
    <property type="entry name" value="SULFUR CARRIER PROTEIN THIS"/>
    <property type="match status" value="1"/>
</dbReference>
<comment type="caution">
    <text evidence="1">The sequence shown here is derived from an EMBL/GenBank/DDBJ whole genome shotgun (WGS) entry which is preliminary data.</text>
</comment>
<name>A0A4V2BQK6_9RICK</name>
<evidence type="ECO:0000313" key="2">
    <source>
        <dbReference type="Proteomes" id="UP000293377"/>
    </source>
</evidence>
<dbReference type="PANTHER" id="PTHR34472">
    <property type="entry name" value="SULFUR CARRIER PROTEIN THIS"/>
    <property type="match status" value="1"/>
</dbReference>
<dbReference type="InterPro" id="IPR003749">
    <property type="entry name" value="ThiS/MoaD-like"/>
</dbReference>
<dbReference type="Proteomes" id="UP000293377">
    <property type="component" value="Unassembled WGS sequence"/>
</dbReference>
<proteinExistence type="predicted"/>
<reference evidence="1 2" key="1">
    <citation type="submission" date="2018-06" db="EMBL/GenBank/DDBJ databases">
        <title>Complete Genome Sequence of Ehrlichia minasensis Isolated From Cattle.</title>
        <authorList>
            <person name="Aguiar D.M."/>
            <person name="Araujo J.P.A.Jr."/>
            <person name="Nakazato L."/>
            <person name="Bard E."/>
            <person name="Cabezas-Cruz A."/>
        </authorList>
    </citation>
    <scope>NUCLEOTIDE SEQUENCE [LARGE SCALE GENOMIC DNA]</scope>
    <source>
        <strain evidence="1 2">B11</strain>
    </source>
</reference>
<dbReference type="NCBIfam" id="TIGR01683">
    <property type="entry name" value="thiS"/>
    <property type="match status" value="1"/>
</dbReference>
<evidence type="ECO:0000313" key="1">
    <source>
        <dbReference type="EMBL" id="RZB12314.1"/>
    </source>
</evidence>
<protein>
    <submittedName>
        <fullName evidence="1">Sulfur carrier protein ThiS</fullName>
    </submittedName>
</protein>
<dbReference type="AlphaFoldDB" id="A0A4V2BQK6"/>
<accession>A0A4V2BQK6</accession>
<dbReference type="InterPro" id="IPR016155">
    <property type="entry name" value="Mopterin_synth/thiamin_S_b"/>
</dbReference>
<organism evidence="1 2">
    <name type="scientific">Ehrlichia minasensis</name>
    <dbReference type="NCBI Taxonomy" id="1242993"/>
    <lineage>
        <taxon>Bacteria</taxon>
        <taxon>Pseudomonadati</taxon>
        <taxon>Pseudomonadota</taxon>
        <taxon>Alphaproteobacteria</taxon>
        <taxon>Rickettsiales</taxon>
        <taxon>Anaplasmataceae</taxon>
        <taxon>Ehrlichia</taxon>
    </lineage>
</organism>
<sequence length="72" mass="7912">MGSVLITIVINQKEMVFEPGITLSQILNICSYDTNLPFAVAVNRSLVIRSKYSSTYLNNGDVVDIVYPMQGG</sequence>
<dbReference type="OrthoDB" id="197113at2"/>
<keyword evidence="2" id="KW-1185">Reference proteome</keyword>
<gene>
    <name evidence="1" type="primary">thiS</name>
    <name evidence="1" type="ORF">DRF75_04810</name>
</gene>
<dbReference type="Pfam" id="PF02597">
    <property type="entry name" value="ThiS"/>
    <property type="match status" value="1"/>
</dbReference>
<dbReference type="InterPro" id="IPR012675">
    <property type="entry name" value="Beta-grasp_dom_sf"/>
</dbReference>
<dbReference type="Gene3D" id="3.10.20.30">
    <property type="match status" value="1"/>
</dbReference>
<dbReference type="SUPFAM" id="SSF54285">
    <property type="entry name" value="MoaD/ThiS"/>
    <property type="match status" value="1"/>
</dbReference>
<dbReference type="EMBL" id="QOHL01000034">
    <property type="protein sequence ID" value="RZB12314.1"/>
    <property type="molecule type" value="Genomic_DNA"/>
</dbReference>